<organism evidence="2 3">
    <name type="scientific">Pseudolysinimonas kribbensis</name>
    <dbReference type="NCBI Taxonomy" id="433641"/>
    <lineage>
        <taxon>Bacteria</taxon>
        <taxon>Bacillati</taxon>
        <taxon>Actinomycetota</taxon>
        <taxon>Actinomycetes</taxon>
        <taxon>Micrococcales</taxon>
        <taxon>Microbacteriaceae</taxon>
        <taxon>Pseudolysinimonas</taxon>
    </lineage>
</organism>
<dbReference type="EMBL" id="BSVB01000001">
    <property type="protein sequence ID" value="GMA96687.1"/>
    <property type="molecule type" value="Genomic_DNA"/>
</dbReference>
<feature type="compositionally biased region" description="Basic and acidic residues" evidence="1">
    <location>
        <begin position="22"/>
        <end position="36"/>
    </location>
</feature>
<comment type="caution">
    <text evidence="2">The sequence shown here is derived from an EMBL/GenBank/DDBJ whole genome shotgun (WGS) entry which is preliminary data.</text>
</comment>
<dbReference type="Proteomes" id="UP001157034">
    <property type="component" value="Unassembled WGS sequence"/>
</dbReference>
<keyword evidence="3" id="KW-1185">Reference proteome</keyword>
<evidence type="ECO:0000313" key="2">
    <source>
        <dbReference type="EMBL" id="GMA96687.1"/>
    </source>
</evidence>
<reference evidence="3" key="1">
    <citation type="journal article" date="2019" name="Int. J. Syst. Evol. Microbiol.">
        <title>The Global Catalogue of Microorganisms (GCM) 10K type strain sequencing project: providing services to taxonomists for standard genome sequencing and annotation.</title>
        <authorList>
            <consortium name="The Broad Institute Genomics Platform"/>
            <consortium name="The Broad Institute Genome Sequencing Center for Infectious Disease"/>
            <person name="Wu L."/>
            <person name="Ma J."/>
        </authorList>
    </citation>
    <scope>NUCLEOTIDE SEQUENCE [LARGE SCALE GENOMIC DNA]</scope>
    <source>
        <strain evidence="3">NBRC 108894</strain>
    </source>
</reference>
<evidence type="ECO:0008006" key="4">
    <source>
        <dbReference type="Google" id="ProtNLM"/>
    </source>
</evidence>
<gene>
    <name evidence="2" type="ORF">GCM10025881_35110</name>
</gene>
<accession>A0ABQ6K7N7</accession>
<evidence type="ECO:0000313" key="3">
    <source>
        <dbReference type="Proteomes" id="UP001157034"/>
    </source>
</evidence>
<protein>
    <recommendedName>
        <fullName evidence="4">MatE family transporter</fullName>
    </recommendedName>
</protein>
<name>A0ABQ6K7N7_9MICO</name>
<evidence type="ECO:0000256" key="1">
    <source>
        <dbReference type="SAM" id="MobiDB-lite"/>
    </source>
</evidence>
<sequence>MSRRAAGATVEDTEGTTMSDIPHPRTHDIDFHREHDDMTEDVGPDLQSGDDLGTGAIVGGPEVDDEKPDDGAGAEAP</sequence>
<proteinExistence type="predicted"/>
<feature type="region of interest" description="Disordered" evidence="1">
    <location>
        <begin position="1"/>
        <end position="77"/>
    </location>
</feature>